<dbReference type="InParanoid" id="C5KD90"/>
<dbReference type="OrthoDB" id="250329at2759"/>
<protein>
    <submittedName>
        <fullName evidence="11">Mitoferrin-1, putative</fullName>
    </submittedName>
</protein>
<evidence type="ECO:0000313" key="11">
    <source>
        <dbReference type="EMBL" id="EER17523.1"/>
    </source>
</evidence>
<dbReference type="RefSeq" id="XP_002785727.1">
    <property type="nucleotide sequence ID" value="XM_002785681.1"/>
</dbReference>
<sequence>MSKSSVRSTGGIDVTKIAPLVPLSIKEWDVWFENDKQMTLPKLLLLGGSMAVQMGDDSTLPTTKLTSASSFIAGATAGLVCDATVFPMDTIRVRQQARHRPASSAVATESFARPDRPALSMPQRYSLISEAVAILKHEGARGFYKGLSVVMLTSCPAFGIYYSAYELSKSKLRPATGWSSDAIHLASGAIANVFGMVIWTPQEVIKSQTQVQVKTAVSPRHIVIDIYREYGIRGFYRGVVIGSLTWTPLSAIWFMTYERLKPFNFGRDELARDGSVSAAWLALSGFIAGVVACTTTSPIDVVKTQYQVAGRGIASSSSSQFTSSRSSSIRDIAIALLRNEGVRGFFRGVCAKSLWYGTFMAINITVYDRVRLSLQGFHT</sequence>
<evidence type="ECO:0000256" key="4">
    <source>
        <dbReference type="ARBA" id="ARBA00022692"/>
    </source>
</evidence>
<evidence type="ECO:0000313" key="12">
    <source>
        <dbReference type="Proteomes" id="UP000007800"/>
    </source>
</evidence>
<evidence type="ECO:0000256" key="7">
    <source>
        <dbReference type="ARBA" id="ARBA00023136"/>
    </source>
</evidence>
<evidence type="ECO:0000256" key="3">
    <source>
        <dbReference type="ARBA" id="ARBA00022448"/>
    </source>
</evidence>
<organism evidence="12">
    <name type="scientific">Perkinsus marinus (strain ATCC 50983 / TXsc)</name>
    <dbReference type="NCBI Taxonomy" id="423536"/>
    <lineage>
        <taxon>Eukaryota</taxon>
        <taxon>Sar</taxon>
        <taxon>Alveolata</taxon>
        <taxon>Perkinsozoa</taxon>
        <taxon>Perkinsea</taxon>
        <taxon>Perkinsida</taxon>
        <taxon>Perkinsidae</taxon>
        <taxon>Perkinsus</taxon>
    </lineage>
</organism>
<dbReference type="PROSITE" id="PS50920">
    <property type="entry name" value="SOLCAR"/>
    <property type="match status" value="3"/>
</dbReference>
<accession>C5KD90</accession>
<dbReference type="AlphaFoldDB" id="C5KD90"/>
<dbReference type="GO" id="GO:0016020">
    <property type="term" value="C:membrane"/>
    <property type="evidence" value="ECO:0007669"/>
    <property type="project" value="UniProtKB-SubCell"/>
</dbReference>
<feature type="transmembrane region" description="Helical" evidence="10">
    <location>
        <begin position="182"/>
        <end position="200"/>
    </location>
</feature>
<dbReference type="SUPFAM" id="SSF103506">
    <property type="entry name" value="Mitochondrial carrier"/>
    <property type="match status" value="1"/>
</dbReference>
<dbReference type="InterPro" id="IPR018108">
    <property type="entry name" value="MCP_transmembrane"/>
</dbReference>
<keyword evidence="6 10" id="KW-1133">Transmembrane helix</keyword>
<dbReference type="Pfam" id="PF00153">
    <property type="entry name" value="Mito_carr"/>
    <property type="match status" value="3"/>
</dbReference>
<evidence type="ECO:0000256" key="1">
    <source>
        <dbReference type="ARBA" id="ARBA00004141"/>
    </source>
</evidence>
<dbReference type="GeneID" id="9062862"/>
<feature type="transmembrane region" description="Helical" evidence="10">
    <location>
        <begin position="143"/>
        <end position="162"/>
    </location>
</feature>
<dbReference type="InterPro" id="IPR023395">
    <property type="entry name" value="MCP_dom_sf"/>
</dbReference>
<evidence type="ECO:0000256" key="10">
    <source>
        <dbReference type="SAM" id="Phobius"/>
    </source>
</evidence>
<evidence type="ECO:0000256" key="8">
    <source>
        <dbReference type="PROSITE-ProRule" id="PRU00282"/>
    </source>
</evidence>
<feature type="repeat" description="Solcar" evidence="8">
    <location>
        <begin position="179"/>
        <end position="263"/>
    </location>
</feature>
<feature type="transmembrane region" description="Helical" evidence="10">
    <location>
        <begin position="276"/>
        <end position="295"/>
    </location>
</feature>
<feature type="repeat" description="Solcar" evidence="8">
    <location>
        <begin position="65"/>
        <end position="171"/>
    </location>
</feature>
<comment type="subcellular location">
    <subcellularLocation>
        <location evidence="1">Membrane</location>
        <topology evidence="1">Multi-pass membrane protein</topology>
    </subcellularLocation>
</comment>
<name>C5KD90_PERM5</name>
<dbReference type="PANTHER" id="PTHR45667">
    <property type="entry name" value="S-ADENOSYLMETHIONINE MITOCHONDRIAL CARRIER PROTEIN"/>
    <property type="match status" value="1"/>
</dbReference>
<feature type="repeat" description="Solcar" evidence="8">
    <location>
        <begin position="276"/>
        <end position="373"/>
    </location>
</feature>
<keyword evidence="4 8" id="KW-0812">Transmembrane</keyword>
<feature type="transmembrane region" description="Helical" evidence="10">
    <location>
        <begin position="235"/>
        <end position="256"/>
    </location>
</feature>
<proteinExistence type="inferred from homology"/>
<evidence type="ECO:0000256" key="2">
    <source>
        <dbReference type="ARBA" id="ARBA00006375"/>
    </source>
</evidence>
<evidence type="ECO:0000256" key="6">
    <source>
        <dbReference type="ARBA" id="ARBA00022989"/>
    </source>
</evidence>
<comment type="similarity">
    <text evidence="2 9">Belongs to the mitochondrial carrier (TC 2.A.29) family.</text>
</comment>
<evidence type="ECO:0000256" key="5">
    <source>
        <dbReference type="ARBA" id="ARBA00022737"/>
    </source>
</evidence>
<keyword evidence="3 9" id="KW-0813">Transport</keyword>
<keyword evidence="5" id="KW-0677">Repeat</keyword>
<gene>
    <name evidence="11" type="ORF">Pmar_PMAR008086</name>
</gene>
<dbReference type="Proteomes" id="UP000007800">
    <property type="component" value="Unassembled WGS sequence"/>
</dbReference>
<dbReference type="EMBL" id="GG672055">
    <property type="protein sequence ID" value="EER17523.1"/>
    <property type="molecule type" value="Genomic_DNA"/>
</dbReference>
<reference evidence="11 12" key="1">
    <citation type="submission" date="2008-07" db="EMBL/GenBank/DDBJ databases">
        <authorList>
            <person name="El-Sayed N."/>
            <person name="Caler E."/>
            <person name="Inman J."/>
            <person name="Amedeo P."/>
            <person name="Hass B."/>
            <person name="Wortman J."/>
        </authorList>
    </citation>
    <scope>NUCLEOTIDE SEQUENCE [LARGE SCALE GENOMIC DNA]</scope>
    <source>
        <strain evidence="12">ATCC 50983 / TXsc</strain>
    </source>
</reference>
<dbReference type="Gene3D" id="1.50.40.10">
    <property type="entry name" value="Mitochondrial carrier domain"/>
    <property type="match status" value="1"/>
</dbReference>
<evidence type="ECO:0000256" key="9">
    <source>
        <dbReference type="RuleBase" id="RU000488"/>
    </source>
</evidence>
<keyword evidence="12" id="KW-1185">Reference proteome</keyword>
<keyword evidence="7 8" id="KW-0472">Membrane</keyword>